<evidence type="ECO:0000313" key="2">
    <source>
        <dbReference type="EMBL" id="CAA9342786.1"/>
    </source>
</evidence>
<feature type="compositionally biased region" description="Low complexity" evidence="1">
    <location>
        <begin position="82"/>
        <end position="91"/>
    </location>
</feature>
<gene>
    <name evidence="2" type="ORF">AVDCRST_MAG29-1689</name>
</gene>
<proteinExistence type="predicted"/>
<protein>
    <submittedName>
        <fullName evidence="2">Uncharacterized protein</fullName>
    </submittedName>
</protein>
<name>A0A6J4LWL7_9ACTN</name>
<reference evidence="2" key="1">
    <citation type="submission" date="2020-02" db="EMBL/GenBank/DDBJ databases">
        <authorList>
            <person name="Meier V. D."/>
        </authorList>
    </citation>
    <scope>NUCLEOTIDE SEQUENCE</scope>
    <source>
        <strain evidence="2">AVDCRST_MAG29</strain>
    </source>
</reference>
<dbReference type="EMBL" id="CADCUG010000108">
    <property type="protein sequence ID" value="CAA9342786.1"/>
    <property type="molecule type" value="Genomic_DNA"/>
</dbReference>
<evidence type="ECO:0000256" key="1">
    <source>
        <dbReference type="SAM" id="MobiDB-lite"/>
    </source>
</evidence>
<dbReference type="AlphaFoldDB" id="A0A6J4LWL7"/>
<feature type="region of interest" description="Disordered" evidence="1">
    <location>
        <begin position="78"/>
        <end position="99"/>
    </location>
</feature>
<sequence>MAASTLIFERTELRSLGILSPTTTSTPRPRSVSTLRIRTWVLNCRFTSSTAAERGSGSSTRVRLVCSSAGALPVLPGRIPRSTSSASVSSARPGTVPAL</sequence>
<organism evidence="2">
    <name type="scientific">uncultured Nocardioidaceae bacterium</name>
    <dbReference type="NCBI Taxonomy" id="253824"/>
    <lineage>
        <taxon>Bacteria</taxon>
        <taxon>Bacillati</taxon>
        <taxon>Actinomycetota</taxon>
        <taxon>Actinomycetes</taxon>
        <taxon>Propionibacteriales</taxon>
        <taxon>Nocardioidaceae</taxon>
        <taxon>environmental samples</taxon>
    </lineage>
</organism>
<accession>A0A6J4LWL7</accession>